<reference evidence="10 11" key="1">
    <citation type="submission" date="2019-09" db="EMBL/GenBank/DDBJ databases">
        <title>Bird 10,000 Genomes (B10K) Project - Family phase.</title>
        <authorList>
            <person name="Zhang G."/>
        </authorList>
    </citation>
    <scope>NUCLEOTIDE SEQUENCE [LARGE SCALE GENOMIC DNA]</scope>
    <source>
        <strain evidence="10">B10K-DU-002-59</strain>
        <tissue evidence="10">Muscle</tissue>
    </source>
</reference>
<protein>
    <submittedName>
        <fullName evidence="10">POK18 protein</fullName>
    </submittedName>
</protein>
<evidence type="ECO:0000256" key="3">
    <source>
        <dbReference type="ARBA" id="ARBA00022722"/>
    </source>
</evidence>
<keyword evidence="11" id="KW-1185">Reference proteome</keyword>
<dbReference type="GO" id="GO:0003964">
    <property type="term" value="F:RNA-directed DNA polymerase activity"/>
    <property type="evidence" value="ECO:0007669"/>
    <property type="project" value="UniProtKB-KW"/>
</dbReference>
<dbReference type="EMBL" id="VZTM01015697">
    <property type="protein sequence ID" value="NXS95558.1"/>
    <property type="molecule type" value="Genomic_DNA"/>
</dbReference>
<evidence type="ECO:0000313" key="10">
    <source>
        <dbReference type="EMBL" id="NXS95558.1"/>
    </source>
</evidence>
<dbReference type="GO" id="GO:0004519">
    <property type="term" value="F:endonuclease activity"/>
    <property type="evidence" value="ECO:0007669"/>
    <property type="project" value="UniProtKB-KW"/>
</dbReference>
<dbReference type="Gene3D" id="1.10.10.200">
    <property type="match status" value="1"/>
</dbReference>
<dbReference type="AlphaFoldDB" id="A0A7L2YM20"/>
<feature type="non-terminal residue" evidence="10">
    <location>
        <position position="146"/>
    </location>
</feature>
<dbReference type="GO" id="GO:0035613">
    <property type="term" value="F:RNA stem-loop binding"/>
    <property type="evidence" value="ECO:0007669"/>
    <property type="project" value="TreeGrafter"/>
</dbReference>
<dbReference type="GO" id="GO:0008270">
    <property type="term" value="F:zinc ion binding"/>
    <property type="evidence" value="ECO:0007669"/>
    <property type="project" value="UniProtKB-KW"/>
</dbReference>
<keyword evidence="6" id="KW-0378">Hydrolase</keyword>
<comment type="caution">
    <text evidence="10">The sequence shown here is derived from an EMBL/GenBank/DDBJ whole genome shotgun (WGS) entry which is preliminary data.</text>
</comment>
<keyword evidence="3" id="KW-0540">Nuclease</keyword>
<dbReference type="Pfam" id="PF02022">
    <property type="entry name" value="Integrase_Zn"/>
    <property type="match status" value="1"/>
</dbReference>
<dbReference type="Gene3D" id="3.30.420.10">
    <property type="entry name" value="Ribonuclease H-like superfamily/Ribonuclease H"/>
    <property type="match status" value="1"/>
</dbReference>
<gene>
    <name evidence="10" type="primary">Ervk18_4</name>
    <name evidence="10" type="ORF">JACJAC_R14650</name>
</gene>
<dbReference type="PANTHER" id="PTHR41694">
    <property type="entry name" value="ENDOGENOUS RETROVIRUS GROUP K MEMBER POL PROTEIN"/>
    <property type="match status" value="1"/>
</dbReference>
<evidence type="ECO:0000256" key="6">
    <source>
        <dbReference type="ARBA" id="ARBA00022801"/>
    </source>
</evidence>
<dbReference type="OrthoDB" id="9386368at2759"/>
<accession>A0A7L2YM20</accession>
<dbReference type="InterPro" id="IPR036397">
    <property type="entry name" value="RNaseH_sf"/>
</dbReference>
<evidence type="ECO:0000256" key="2">
    <source>
        <dbReference type="ARBA" id="ARBA00022695"/>
    </source>
</evidence>
<evidence type="ECO:0000256" key="4">
    <source>
        <dbReference type="ARBA" id="ARBA00022723"/>
    </source>
</evidence>
<evidence type="ECO:0000313" key="11">
    <source>
        <dbReference type="Proteomes" id="UP000550086"/>
    </source>
</evidence>
<dbReference type="Proteomes" id="UP000550086">
    <property type="component" value="Unassembled WGS sequence"/>
</dbReference>
<feature type="non-terminal residue" evidence="10">
    <location>
        <position position="1"/>
    </location>
</feature>
<dbReference type="InterPro" id="IPR003308">
    <property type="entry name" value="Integrase_Zn-bd_dom_N"/>
</dbReference>
<dbReference type="SUPFAM" id="SSF46919">
    <property type="entry name" value="N-terminal Zn binding domain of HIV integrase"/>
    <property type="match status" value="1"/>
</dbReference>
<dbReference type="GO" id="GO:0016787">
    <property type="term" value="F:hydrolase activity"/>
    <property type="evidence" value="ECO:0007669"/>
    <property type="project" value="UniProtKB-KW"/>
</dbReference>
<keyword evidence="8" id="KW-0863">Zinc-finger</keyword>
<evidence type="ECO:0000256" key="8">
    <source>
        <dbReference type="PROSITE-ProRule" id="PRU00450"/>
    </source>
</evidence>
<sequence length="146" mass="16196">VELAAVTRAFQLFTKVNLIITGSLYVTGIAQRIEGSSLKEVSNPVLFMQLKKLWHYISCRKLPYFITHTRSHKSLPGPLAEGNRATVASATPQLFQQVQLTHSFSHQNEKALQKQFQLTADQACNSILTCPKCQSVAARPQMGVTP</sequence>
<evidence type="ECO:0000259" key="9">
    <source>
        <dbReference type="PROSITE" id="PS50876"/>
    </source>
</evidence>
<keyword evidence="2" id="KW-0548">Nucleotidyltransferase</keyword>
<dbReference type="PANTHER" id="PTHR41694:SF3">
    <property type="entry name" value="RNA-DIRECTED DNA POLYMERASE-RELATED"/>
    <property type="match status" value="1"/>
</dbReference>
<dbReference type="InterPro" id="IPR017856">
    <property type="entry name" value="Integrase-like_N"/>
</dbReference>
<feature type="domain" description="Integrase-type" evidence="9">
    <location>
        <begin position="93"/>
        <end position="134"/>
    </location>
</feature>
<organism evidence="10 11">
    <name type="scientific">Jacana jacana</name>
    <name type="common">Wattled jacana</name>
    <name type="synonym">Parra jacana</name>
    <dbReference type="NCBI Taxonomy" id="54508"/>
    <lineage>
        <taxon>Eukaryota</taxon>
        <taxon>Metazoa</taxon>
        <taxon>Chordata</taxon>
        <taxon>Craniata</taxon>
        <taxon>Vertebrata</taxon>
        <taxon>Euteleostomi</taxon>
        <taxon>Archelosauria</taxon>
        <taxon>Archosauria</taxon>
        <taxon>Dinosauria</taxon>
        <taxon>Saurischia</taxon>
        <taxon>Theropoda</taxon>
        <taxon>Coelurosauria</taxon>
        <taxon>Aves</taxon>
        <taxon>Neognathae</taxon>
        <taxon>Neoaves</taxon>
        <taxon>Charadriiformes</taxon>
        <taxon>Jacanidae</taxon>
        <taxon>Jacana</taxon>
    </lineage>
</organism>
<evidence type="ECO:0000256" key="1">
    <source>
        <dbReference type="ARBA" id="ARBA00022679"/>
    </source>
</evidence>
<proteinExistence type="predicted"/>
<keyword evidence="8" id="KW-0862">Zinc</keyword>
<evidence type="ECO:0000256" key="5">
    <source>
        <dbReference type="ARBA" id="ARBA00022759"/>
    </source>
</evidence>
<dbReference type="PROSITE" id="PS50876">
    <property type="entry name" value="ZF_INTEGRASE"/>
    <property type="match status" value="1"/>
</dbReference>
<keyword evidence="7" id="KW-0695">RNA-directed DNA polymerase</keyword>
<keyword evidence="5" id="KW-0255">Endonuclease</keyword>
<keyword evidence="4" id="KW-0479">Metal-binding</keyword>
<evidence type="ECO:0000256" key="7">
    <source>
        <dbReference type="ARBA" id="ARBA00022918"/>
    </source>
</evidence>
<name>A0A7L2YM20_JACJC</name>
<keyword evidence="1" id="KW-0808">Transferase</keyword>